<dbReference type="EMBL" id="JBHSEF010000023">
    <property type="protein sequence ID" value="MFC4355295.1"/>
    <property type="molecule type" value="Genomic_DNA"/>
</dbReference>
<evidence type="ECO:0000313" key="2">
    <source>
        <dbReference type="Proteomes" id="UP001595733"/>
    </source>
</evidence>
<protein>
    <submittedName>
        <fullName evidence="1">Uncharacterized protein</fullName>
    </submittedName>
</protein>
<accession>A0ABV8UVG5</accession>
<organism evidence="1 2">
    <name type="scientific">Chryseomicrobium palamuruense</name>
    <dbReference type="NCBI Taxonomy" id="682973"/>
    <lineage>
        <taxon>Bacteria</taxon>
        <taxon>Bacillati</taxon>
        <taxon>Bacillota</taxon>
        <taxon>Bacilli</taxon>
        <taxon>Bacillales</taxon>
        <taxon>Caryophanaceae</taxon>
        <taxon>Chryseomicrobium</taxon>
    </lineage>
</organism>
<proteinExistence type="predicted"/>
<name>A0ABV8UVG5_9BACL</name>
<dbReference type="Proteomes" id="UP001595733">
    <property type="component" value="Unassembled WGS sequence"/>
</dbReference>
<dbReference type="RefSeq" id="WP_378141753.1">
    <property type="nucleotide sequence ID" value="NZ_JBHSEF010000023.1"/>
</dbReference>
<gene>
    <name evidence="1" type="ORF">ACFO0S_09575</name>
</gene>
<keyword evidence="2" id="KW-1185">Reference proteome</keyword>
<evidence type="ECO:0000313" key="1">
    <source>
        <dbReference type="EMBL" id="MFC4355295.1"/>
    </source>
</evidence>
<reference evidence="2" key="1">
    <citation type="journal article" date="2019" name="Int. J. Syst. Evol. Microbiol.">
        <title>The Global Catalogue of Microorganisms (GCM) 10K type strain sequencing project: providing services to taxonomists for standard genome sequencing and annotation.</title>
        <authorList>
            <consortium name="The Broad Institute Genomics Platform"/>
            <consortium name="The Broad Institute Genome Sequencing Center for Infectious Disease"/>
            <person name="Wu L."/>
            <person name="Ma J."/>
        </authorList>
    </citation>
    <scope>NUCLEOTIDE SEQUENCE [LARGE SCALE GENOMIC DNA]</scope>
    <source>
        <strain evidence="2">CCUG 50353</strain>
    </source>
</reference>
<comment type="caution">
    <text evidence="1">The sequence shown here is derived from an EMBL/GenBank/DDBJ whole genome shotgun (WGS) entry which is preliminary data.</text>
</comment>
<sequence>MKDYGKVKSTVRPEPLVIDEESVWVYSDIVPVEEEVGEETFTGFEFSMVQYEKDEYIKFMQERNANTESTVDSILTEIIPSLMM</sequence>